<evidence type="ECO:0008006" key="3">
    <source>
        <dbReference type="Google" id="ProtNLM"/>
    </source>
</evidence>
<gene>
    <name evidence="1" type="ORF">F5I99_17410</name>
</gene>
<keyword evidence="2" id="KW-1185">Reference proteome</keyword>
<organism evidence="1 2">
    <name type="scientific">Nitrincola iocasae</name>
    <dbReference type="NCBI Taxonomy" id="2614693"/>
    <lineage>
        <taxon>Bacteria</taxon>
        <taxon>Pseudomonadati</taxon>
        <taxon>Pseudomonadota</taxon>
        <taxon>Gammaproteobacteria</taxon>
        <taxon>Oceanospirillales</taxon>
        <taxon>Oceanospirillaceae</taxon>
        <taxon>Nitrincola</taxon>
    </lineage>
</organism>
<accession>A0A5J6LI02</accession>
<dbReference type="KEGG" id="nik:F5I99_17410"/>
<dbReference type="RefSeq" id="WP_151058241.1">
    <property type="nucleotide sequence ID" value="NZ_CP044222.1"/>
</dbReference>
<reference evidence="1 2" key="1">
    <citation type="submission" date="2019-09" db="EMBL/GenBank/DDBJ databases">
        <title>Nitrincola iocasae sp. nov., a bacterium isolated from the sediment collected at a cold seep field in South China Sea.</title>
        <authorList>
            <person name="Zhang H."/>
            <person name="Wang H."/>
            <person name="Li C."/>
        </authorList>
    </citation>
    <scope>NUCLEOTIDE SEQUENCE [LARGE SCALE GENOMIC DNA]</scope>
    <source>
        <strain evidence="1 2">KXZD1103</strain>
    </source>
</reference>
<dbReference type="EMBL" id="CP044222">
    <property type="protein sequence ID" value="QEW08128.1"/>
    <property type="molecule type" value="Genomic_DNA"/>
</dbReference>
<name>A0A5J6LI02_9GAMM</name>
<sequence>MSSPLPVVVFSHEGSLFGLEAIRVAGRGMIDAQISSIVPFSVLYSDVANETLLTDPVSQWLKLRGKTADWLLGLSADADLIELQPADIHPLPEIMAQRSHFKPLKALGFYQQRVIALLDADALEGYYRQTSRI</sequence>
<proteinExistence type="predicted"/>
<dbReference type="Proteomes" id="UP000325606">
    <property type="component" value="Chromosome"/>
</dbReference>
<evidence type="ECO:0000313" key="1">
    <source>
        <dbReference type="EMBL" id="QEW08128.1"/>
    </source>
</evidence>
<dbReference type="AlphaFoldDB" id="A0A5J6LI02"/>
<protein>
    <recommendedName>
        <fullName evidence="3">CheW-like domain-containing protein</fullName>
    </recommendedName>
</protein>
<evidence type="ECO:0000313" key="2">
    <source>
        <dbReference type="Proteomes" id="UP000325606"/>
    </source>
</evidence>